<organism evidence="2 3">
    <name type="scientific">Stylonychia lemnae</name>
    <name type="common">Ciliate</name>
    <dbReference type="NCBI Taxonomy" id="5949"/>
    <lineage>
        <taxon>Eukaryota</taxon>
        <taxon>Sar</taxon>
        <taxon>Alveolata</taxon>
        <taxon>Ciliophora</taxon>
        <taxon>Intramacronucleata</taxon>
        <taxon>Spirotrichea</taxon>
        <taxon>Stichotrichia</taxon>
        <taxon>Sporadotrichida</taxon>
        <taxon>Oxytrichidae</taxon>
        <taxon>Stylonychinae</taxon>
        <taxon>Stylonychia</taxon>
    </lineage>
</organism>
<feature type="region of interest" description="Disordered" evidence="1">
    <location>
        <begin position="1"/>
        <end position="36"/>
    </location>
</feature>
<sequence>MEEEKGNPFPQLSIGDVRYPSPIGNKKFDQLNSKSVRNSMDLSGRIHFQNSSQQADPRFSDIQIKSTKSSSNQSSQFDLKEFNIKDISKQGNEKKYMKELQLAYHKKPHNNCIHLAFLIKKVSKEQSSKESQLNIKILRNLMEEKSYSKGILPILMAYQQICCIICLYHNQYFQLDLHDDQTLKVFDNSVLLIGSLSSVSYHGDYLQKDRMFYEDDVISKIVEDITNAICQLNLILENATLHQDLIQSLLQNTNQLVADSFVDSNQQTIPYKLSLLSKIRDNFSKAIFENFSILSNISNLIQTDSEIFQFFYILLFGNLRLTIKQGHKIFVFESGLEKDSEYCHKQGNIIDNYLNIELRPDQDKIFQNYQEVLTALAVTFEVFKNLIEE</sequence>
<evidence type="ECO:0000313" key="2">
    <source>
        <dbReference type="EMBL" id="CDW84838.1"/>
    </source>
</evidence>
<dbReference type="AlphaFoldDB" id="A0A078AVI3"/>
<evidence type="ECO:0000256" key="1">
    <source>
        <dbReference type="SAM" id="MobiDB-lite"/>
    </source>
</evidence>
<name>A0A078AVI3_STYLE</name>
<proteinExistence type="predicted"/>
<protein>
    <submittedName>
        <fullName evidence="2">Uncharacterized protein</fullName>
    </submittedName>
</protein>
<dbReference type="InParanoid" id="A0A078AVI3"/>
<evidence type="ECO:0000313" key="3">
    <source>
        <dbReference type="Proteomes" id="UP000039865"/>
    </source>
</evidence>
<dbReference type="Proteomes" id="UP000039865">
    <property type="component" value="Unassembled WGS sequence"/>
</dbReference>
<keyword evidence="3" id="KW-1185">Reference proteome</keyword>
<dbReference type="EMBL" id="CCKQ01013198">
    <property type="protein sequence ID" value="CDW84838.1"/>
    <property type="molecule type" value="Genomic_DNA"/>
</dbReference>
<gene>
    <name evidence="2" type="primary">Contig19345.g20511</name>
    <name evidence="2" type="ORF">STYLEM_13907</name>
</gene>
<reference evidence="2 3" key="1">
    <citation type="submission" date="2014-06" db="EMBL/GenBank/DDBJ databases">
        <authorList>
            <person name="Swart Estienne"/>
        </authorList>
    </citation>
    <scope>NUCLEOTIDE SEQUENCE [LARGE SCALE GENOMIC DNA]</scope>
    <source>
        <strain evidence="2 3">130c</strain>
    </source>
</reference>
<accession>A0A078AVI3</accession>